<dbReference type="EMBL" id="JACHND010000001">
    <property type="protein sequence ID" value="MBB4705629.1"/>
    <property type="molecule type" value="Genomic_DNA"/>
</dbReference>
<dbReference type="AlphaFoldDB" id="A0A7W7DEZ1"/>
<evidence type="ECO:0000313" key="5">
    <source>
        <dbReference type="Proteomes" id="UP000542210"/>
    </source>
</evidence>
<dbReference type="CDD" id="cd00093">
    <property type="entry name" value="HTH_XRE"/>
    <property type="match status" value="1"/>
</dbReference>
<dbReference type="Proteomes" id="UP000542210">
    <property type="component" value="Unassembled WGS sequence"/>
</dbReference>
<feature type="region of interest" description="Disordered" evidence="1">
    <location>
        <begin position="80"/>
        <end position="157"/>
    </location>
</feature>
<keyword evidence="2" id="KW-0472">Membrane</keyword>
<reference evidence="4 5" key="1">
    <citation type="submission" date="2020-08" db="EMBL/GenBank/DDBJ databases">
        <title>Sequencing the genomes of 1000 actinobacteria strains.</title>
        <authorList>
            <person name="Klenk H.-P."/>
        </authorList>
    </citation>
    <scope>NUCLEOTIDE SEQUENCE [LARGE SCALE GENOMIC DNA]</scope>
    <source>
        <strain evidence="4 5">DSM 45784</strain>
    </source>
</reference>
<dbReference type="InterPro" id="IPR010982">
    <property type="entry name" value="Lambda_DNA-bd_dom_sf"/>
</dbReference>
<gene>
    <name evidence="4" type="ORF">BJ982_007173</name>
</gene>
<dbReference type="SUPFAM" id="SSF47413">
    <property type="entry name" value="lambda repressor-like DNA-binding domains"/>
    <property type="match status" value="1"/>
</dbReference>
<evidence type="ECO:0000259" key="3">
    <source>
        <dbReference type="PROSITE" id="PS50943"/>
    </source>
</evidence>
<keyword evidence="2" id="KW-1133">Transmembrane helix</keyword>
<keyword evidence="5" id="KW-1185">Reference proteome</keyword>
<evidence type="ECO:0000256" key="2">
    <source>
        <dbReference type="SAM" id="Phobius"/>
    </source>
</evidence>
<dbReference type="Gene3D" id="1.10.260.40">
    <property type="entry name" value="lambda repressor-like DNA-binding domains"/>
    <property type="match status" value="1"/>
</dbReference>
<evidence type="ECO:0000256" key="1">
    <source>
        <dbReference type="SAM" id="MobiDB-lite"/>
    </source>
</evidence>
<feature type="transmembrane region" description="Helical" evidence="2">
    <location>
        <begin position="163"/>
        <end position="184"/>
    </location>
</feature>
<protein>
    <submittedName>
        <fullName evidence="4">Transcriptional regulator with XRE-family HTH domain</fullName>
    </submittedName>
</protein>
<name>A0A7W7DEZ1_9ACTN</name>
<dbReference type="Pfam" id="PF13560">
    <property type="entry name" value="HTH_31"/>
    <property type="match status" value="1"/>
</dbReference>
<dbReference type="PROSITE" id="PS50943">
    <property type="entry name" value="HTH_CROC1"/>
    <property type="match status" value="1"/>
</dbReference>
<dbReference type="GO" id="GO:0003677">
    <property type="term" value="F:DNA binding"/>
    <property type="evidence" value="ECO:0007669"/>
    <property type="project" value="InterPro"/>
</dbReference>
<proteinExistence type="predicted"/>
<keyword evidence="2" id="KW-0812">Transmembrane</keyword>
<comment type="caution">
    <text evidence="4">The sequence shown here is derived from an EMBL/GenBank/DDBJ whole genome shotgun (WGS) entry which is preliminary data.</text>
</comment>
<sequence length="310" mass="33101">MTRSREAEQFAARLRMLKDRADLSFEELARRTGISRSSLHRYCSGAKLPPGYGTAHTIAKACGASGEELRELHKAWALADAARSASSPGEREIPEDGDEPRAEETGQAPPPDDGRTADEVPDEGADAGTAPVEDYADGRTGQDTGAAPEPVATAPPPRVRRRVLLPVLIAVASAAVTATAFTVLRDSGTRPPAGPTILGGWTSSPKAVPIRVYNAEAGCRDREDHVPACSLGLARDPRRKYEAANVVGRRVWHDDVVYADCLLYDGTRVIDEFGVATTRWFRVRLDGAPGGVAWLPAVRTMDGPALPTCA</sequence>
<organism evidence="4 5">
    <name type="scientific">Sphaerisporangium siamense</name>
    <dbReference type="NCBI Taxonomy" id="795645"/>
    <lineage>
        <taxon>Bacteria</taxon>
        <taxon>Bacillati</taxon>
        <taxon>Actinomycetota</taxon>
        <taxon>Actinomycetes</taxon>
        <taxon>Streptosporangiales</taxon>
        <taxon>Streptosporangiaceae</taxon>
        <taxon>Sphaerisporangium</taxon>
    </lineage>
</organism>
<evidence type="ECO:0000313" key="4">
    <source>
        <dbReference type="EMBL" id="MBB4705629.1"/>
    </source>
</evidence>
<dbReference type="SMART" id="SM00530">
    <property type="entry name" value="HTH_XRE"/>
    <property type="match status" value="1"/>
</dbReference>
<feature type="domain" description="HTH cro/C1-type" evidence="3">
    <location>
        <begin position="14"/>
        <end position="69"/>
    </location>
</feature>
<accession>A0A7W7DEZ1</accession>
<feature type="compositionally biased region" description="Basic and acidic residues" evidence="1">
    <location>
        <begin position="89"/>
        <end position="104"/>
    </location>
</feature>
<dbReference type="InterPro" id="IPR001387">
    <property type="entry name" value="Cro/C1-type_HTH"/>
</dbReference>
<dbReference type="RefSeq" id="WP_203958862.1">
    <property type="nucleotide sequence ID" value="NZ_BOOV01000003.1"/>
</dbReference>